<dbReference type="SFLD" id="SFLDG01150">
    <property type="entry name" value="Main.1:_Beta-like"/>
    <property type="match status" value="1"/>
</dbReference>
<dbReference type="PROSITE" id="PS50404">
    <property type="entry name" value="GST_NTER"/>
    <property type="match status" value="1"/>
</dbReference>
<dbReference type="InterPro" id="IPR036282">
    <property type="entry name" value="Glutathione-S-Trfase_C_sf"/>
</dbReference>
<evidence type="ECO:0000256" key="1">
    <source>
        <dbReference type="RuleBase" id="RU003494"/>
    </source>
</evidence>
<comment type="similarity">
    <text evidence="1">Belongs to the GST superfamily.</text>
</comment>
<dbReference type="InterPro" id="IPR010987">
    <property type="entry name" value="Glutathione-S-Trfase_C-like"/>
</dbReference>
<dbReference type="SFLD" id="SFLDG00358">
    <property type="entry name" value="Main_(cytGST)"/>
    <property type="match status" value="1"/>
</dbReference>
<evidence type="ECO:0000259" key="3">
    <source>
        <dbReference type="PROSITE" id="PS50405"/>
    </source>
</evidence>
<dbReference type="InterPro" id="IPR004046">
    <property type="entry name" value="GST_C"/>
</dbReference>
<dbReference type="SUPFAM" id="SSF52833">
    <property type="entry name" value="Thioredoxin-like"/>
    <property type="match status" value="1"/>
</dbReference>
<dbReference type="Gene3D" id="3.40.30.10">
    <property type="entry name" value="Glutaredoxin"/>
    <property type="match status" value="1"/>
</dbReference>
<dbReference type="CDD" id="cd03057">
    <property type="entry name" value="GST_N_Beta"/>
    <property type="match status" value="1"/>
</dbReference>
<dbReference type="Pfam" id="PF00043">
    <property type="entry name" value="GST_C"/>
    <property type="match status" value="1"/>
</dbReference>
<feature type="domain" description="GST C-terminal" evidence="3">
    <location>
        <begin position="85"/>
        <end position="210"/>
    </location>
</feature>
<evidence type="ECO:0000313" key="4">
    <source>
        <dbReference type="EMBL" id="MCS4533493.1"/>
    </source>
</evidence>
<dbReference type="SFLD" id="SFLDS00019">
    <property type="entry name" value="Glutathione_Transferase_(cytos"/>
    <property type="match status" value="1"/>
</dbReference>
<proteinExistence type="inferred from homology"/>
<feature type="domain" description="GST N-terminal" evidence="2">
    <location>
        <begin position="1"/>
        <end position="78"/>
    </location>
</feature>
<dbReference type="Gene3D" id="1.20.1050.10">
    <property type="match status" value="1"/>
</dbReference>
<reference evidence="4" key="1">
    <citation type="submission" date="2022-08" db="EMBL/GenBank/DDBJ databases">
        <authorList>
            <person name="Volokhov D.V."/>
            <person name="Furtak V.A."/>
            <person name="Zagorodnyaya T.A."/>
        </authorList>
    </citation>
    <scope>NUCLEOTIDE SEQUENCE</scope>
    <source>
        <strain evidence="4">CSL10203-ORH2</strain>
    </source>
</reference>
<evidence type="ECO:0000259" key="2">
    <source>
        <dbReference type="PROSITE" id="PS50404"/>
    </source>
</evidence>
<comment type="caution">
    <text evidence="4">The sequence shown here is derived from an EMBL/GenBank/DDBJ whole genome shotgun (WGS) entry which is preliminary data.</text>
</comment>
<sequence length="210" mass="23438">MIKLYILPGACSFVPHTALEWAKADYELNIVPRDELKSEAYLSINPQGSVPAIVDGDTVVSQNIAVQMYINALYPKANIFGGDNSPKHIGEIMHWLAFLNSDVHKAFGLVFAPDKLVSDEKAIAELTENARNNIVKMLKHADDQLSKQDFLTGQISTADLYLYIILRWSKNLSLDLSAYKSFNPFISRIEANEGVQEALRQEGLEKIVSL</sequence>
<dbReference type="Proteomes" id="UP001166947">
    <property type="component" value="Unassembled WGS sequence"/>
</dbReference>
<dbReference type="InterPro" id="IPR004045">
    <property type="entry name" value="Glutathione_S-Trfase_N"/>
</dbReference>
<protein>
    <submittedName>
        <fullName evidence="4">Glutathione binding-like protein</fullName>
    </submittedName>
</protein>
<dbReference type="InterPro" id="IPR036249">
    <property type="entry name" value="Thioredoxin-like_sf"/>
</dbReference>
<dbReference type="RefSeq" id="WP_259291287.1">
    <property type="nucleotide sequence ID" value="NZ_JANUXW010000002.1"/>
</dbReference>
<gene>
    <name evidence="4" type="ORF">NXS09_04170</name>
</gene>
<reference evidence="4" key="2">
    <citation type="journal article" date="2023" name="Curr. Microbiol.">
        <title>Neisseria montereyensis sp. nov., Isolated from Oropharynx of California Sea Lion (Zalophus californianus): Genomic, Phylogenetic, and Phenotypic Study.</title>
        <authorList>
            <person name="Volokhov D.V."/>
            <person name="Zagorodnyaya T.A."/>
            <person name="Furtak V.A."/>
            <person name="Nattanmai G."/>
            <person name="Randall L."/>
            <person name="Jose S."/>
            <person name="Gao Y."/>
            <person name="Gulland F.M."/>
            <person name="Eisenberg T."/>
            <person name="Delmonte P."/>
            <person name="Blom J."/>
            <person name="Mitchell K.K."/>
        </authorList>
    </citation>
    <scope>NUCLEOTIDE SEQUENCE</scope>
    <source>
        <strain evidence="4">CSL10203-ORH2</strain>
    </source>
</reference>
<dbReference type="InterPro" id="IPR040079">
    <property type="entry name" value="Glutathione_S-Trfase"/>
</dbReference>
<dbReference type="SUPFAM" id="SSF47616">
    <property type="entry name" value="GST C-terminal domain-like"/>
    <property type="match status" value="1"/>
</dbReference>
<dbReference type="Pfam" id="PF02798">
    <property type="entry name" value="GST_N"/>
    <property type="match status" value="1"/>
</dbReference>
<keyword evidence="5" id="KW-1185">Reference proteome</keyword>
<name>A0ABT2FDA0_9NEIS</name>
<accession>A0ABT2FDA0</accession>
<evidence type="ECO:0000313" key="5">
    <source>
        <dbReference type="Proteomes" id="UP001166947"/>
    </source>
</evidence>
<dbReference type="PANTHER" id="PTHR44051">
    <property type="entry name" value="GLUTATHIONE S-TRANSFERASE-RELATED"/>
    <property type="match status" value="1"/>
</dbReference>
<dbReference type="CDD" id="cd03188">
    <property type="entry name" value="GST_C_Beta"/>
    <property type="match status" value="1"/>
</dbReference>
<dbReference type="PANTHER" id="PTHR44051:SF8">
    <property type="entry name" value="GLUTATHIONE S-TRANSFERASE GSTA"/>
    <property type="match status" value="1"/>
</dbReference>
<dbReference type="EMBL" id="JANUXW010000002">
    <property type="protein sequence ID" value="MCS4533493.1"/>
    <property type="molecule type" value="Genomic_DNA"/>
</dbReference>
<dbReference type="PROSITE" id="PS50405">
    <property type="entry name" value="GST_CTER"/>
    <property type="match status" value="1"/>
</dbReference>
<organism evidence="4 5">
    <name type="scientific">Neisseria montereyensis</name>
    <dbReference type="NCBI Taxonomy" id="2973938"/>
    <lineage>
        <taxon>Bacteria</taxon>
        <taxon>Pseudomonadati</taxon>
        <taxon>Pseudomonadota</taxon>
        <taxon>Betaproteobacteria</taxon>
        <taxon>Neisseriales</taxon>
        <taxon>Neisseriaceae</taxon>
        <taxon>Neisseria</taxon>
    </lineage>
</organism>